<protein>
    <submittedName>
        <fullName evidence="1">Uncharacterized protein</fullName>
    </submittedName>
</protein>
<dbReference type="HOGENOM" id="CLU_2543747_0_0_1"/>
<sequence length="83" mass="9444">MINVPHVTSNNEIANFSAPDLQRFPLPSYRALKDHCFQFSLDIKLYTFQCALEHWKLPVTFIGIGNIIGIGRFESPKVLPILT</sequence>
<evidence type="ECO:0000313" key="1">
    <source>
        <dbReference type="EMBL" id="ESA11960.1"/>
    </source>
</evidence>
<dbReference type="EMBL" id="KI285418">
    <property type="protein sequence ID" value="ESA11960.1"/>
    <property type="molecule type" value="Genomic_DNA"/>
</dbReference>
<gene>
    <name evidence="1" type="ORF">GLOINDRAFT_27674</name>
</gene>
<dbReference type="AlphaFoldDB" id="U9TV24"/>
<name>U9TV24_RHIID</name>
<accession>U9TV24</accession>
<organism evidence="1">
    <name type="scientific">Rhizophagus irregularis (strain DAOM 181602 / DAOM 197198 / MUCL 43194)</name>
    <name type="common">Arbuscular mycorrhizal fungus</name>
    <name type="synonym">Glomus intraradices</name>
    <dbReference type="NCBI Taxonomy" id="747089"/>
    <lineage>
        <taxon>Eukaryota</taxon>
        <taxon>Fungi</taxon>
        <taxon>Fungi incertae sedis</taxon>
        <taxon>Mucoromycota</taxon>
        <taxon>Glomeromycotina</taxon>
        <taxon>Glomeromycetes</taxon>
        <taxon>Glomerales</taxon>
        <taxon>Glomeraceae</taxon>
        <taxon>Rhizophagus</taxon>
    </lineage>
</organism>
<reference evidence="1" key="1">
    <citation type="submission" date="2013-07" db="EMBL/GenBank/DDBJ databases">
        <title>The genome of an arbuscular mycorrhizal fungus provides insights into the evolution of the oldest plant symbiosis.</title>
        <authorList>
            <consortium name="DOE Joint Genome Institute"/>
            <person name="Tisserant E."/>
            <person name="Malbreil M."/>
            <person name="Kuo A."/>
            <person name="Kohler A."/>
            <person name="Symeonidi A."/>
            <person name="Balestrini R."/>
            <person name="Charron P."/>
            <person name="Duensing N."/>
            <person name="Frei-dit-Frey N."/>
            <person name="Gianinazzi-Pearson V."/>
            <person name="Gilbert B."/>
            <person name="Handa Y."/>
            <person name="Hijri M."/>
            <person name="Kaul R."/>
            <person name="Kawaguchi M."/>
            <person name="Krajinski F."/>
            <person name="Lammers P."/>
            <person name="Lapierre D."/>
            <person name="Masclaux F.G."/>
            <person name="Murat C."/>
            <person name="Morin E."/>
            <person name="Ndikumana S."/>
            <person name="Pagni M."/>
            <person name="Petitpierre D."/>
            <person name="Requena N."/>
            <person name="Rosikiewicz P."/>
            <person name="Riley R."/>
            <person name="Saito K."/>
            <person name="San Clemente H."/>
            <person name="Shapiro H."/>
            <person name="van Tuinen D."/>
            <person name="Becard G."/>
            <person name="Bonfante P."/>
            <person name="Paszkowski U."/>
            <person name="Shachar-Hill Y."/>
            <person name="Young J.P."/>
            <person name="Sanders I.R."/>
            <person name="Henrissat B."/>
            <person name="Rensing S.A."/>
            <person name="Grigoriev I.V."/>
            <person name="Corradi N."/>
            <person name="Roux C."/>
            <person name="Martin F."/>
        </authorList>
    </citation>
    <scope>NUCLEOTIDE SEQUENCE</scope>
    <source>
        <strain evidence="1">DAOM 197198</strain>
    </source>
</reference>
<proteinExistence type="predicted"/>